<feature type="signal peptide" evidence="1">
    <location>
        <begin position="1"/>
        <end position="29"/>
    </location>
</feature>
<keyword evidence="3" id="KW-1185">Reference proteome</keyword>
<evidence type="ECO:0008006" key="4">
    <source>
        <dbReference type="Google" id="ProtNLM"/>
    </source>
</evidence>
<feature type="chain" id="PRO_5037001009" description="Band 7 domain-containing protein" evidence="1">
    <location>
        <begin position="30"/>
        <end position="237"/>
    </location>
</feature>
<sequence>MRKNSSLAGMLICCVIVAACSMVTGNRSAEQWLSLVRSGMIAEDNFRFSGSVVMGFEDGVALAPFAFQGEIEAHKQIALHAEQSSSFVHNPVNELEFIADHAEQSEIVYNGLDESKERNIVVLNVKLNEQAVTERWKDQLQQELNNVSLQAIASAKEEGKHLALVQQEADHAQRELEQMLQQLKVSAQYEITIDTVRAVELEMKELVNMNYMKDGAMIKEYRKSNITFDLTPDQVVR</sequence>
<evidence type="ECO:0000256" key="1">
    <source>
        <dbReference type="SAM" id="SignalP"/>
    </source>
</evidence>
<dbReference type="Proteomes" id="UP000683139">
    <property type="component" value="Unassembled WGS sequence"/>
</dbReference>
<dbReference type="AlphaFoldDB" id="A0A919YLM6"/>
<name>A0A919YLM6_9BACL</name>
<comment type="caution">
    <text evidence="2">The sequence shown here is derived from an EMBL/GenBank/DDBJ whole genome shotgun (WGS) entry which is preliminary data.</text>
</comment>
<accession>A0A919YLM6</accession>
<gene>
    <name evidence="2" type="ORF">J40TS1_00910</name>
</gene>
<dbReference type="EMBL" id="BOSE01000001">
    <property type="protein sequence ID" value="GIP14449.1"/>
    <property type="molecule type" value="Genomic_DNA"/>
</dbReference>
<protein>
    <recommendedName>
        <fullName evidence="4">Band 7 domain-containing protein</fullName>
    </recommendedName>
</protein>
<keyword evidence="1" id="KW-0732">Signal</keyword>
<dbReference type="PROSITE" id="PS51257">
    <property type="entry name" value="PROKAR_LIPOPROTEIN"/>
    <property type="match status" value="1"/>
</dbReference>
<organism evidence="2 3">
    <name type="scientific">Paenibacillus montaniterrae</name>
    <dbReference type="NCBI Taxonomy" id="429341"/>
    <lineage>
        <taxon>Bacteria</taxon>
        <taxon>Bacillati</taxon>
        <taxon>Bacillota</taxon>
        <taxon>Bacilli</taxon>
        <taxon>Bacillales</taxon>
        <taxon>Paenibacillaceae</taxon>
        <taxon>Paenibacillus</taxon>
    </lineage>
</organism>
<proteinExistence type="predicted"/>
<reference evidence="2" key="1">
    <citation type="submission" date="2021-03" db="EMBL/GenBank/DDBJ databases">
        <title>Antimicrobial resistance genes in bacteria isolated from Japanese honey, and their potential for conferring macrolide and lincosamide resistance in the American foulbrood pathogen Paenibacillus larvae.</title>
        <authorList>
            <person name="Okamoto M."/>
            <person name="Kumagai M."/>
            <person name="Kanamori H."/>
            <person name="Takamatsu D."/>
        </authorList>
    </citation>
    <scope>NUCLEOTIDE SEQUENCE</scope>
    <source>
        <strain evidence="2">J40TS1</strain>
    </source>
</reference>
<evidence type="ECO:0000313" key="2">
    <source>
        <dbReference type="EMBL" id="GIP14449.1"/>
    </source>
</evidence>
<evidence type="ECO:0000313" key="3">
    <source>
        <dbReference type="Proteomes" id="UP000683139"/>
    </source>
</evidence>